<dbReference type="PROSITE" id="PS51723">
    <property type="entry name" value="PEPTIDASE_M60"/>
    <property type="match status" value="1"/>
</dbReference>
<dbReference type="OrthoDB" id="26611at2759"/>
<dbReference type="KEGG" id="eiv:EIN_195190"/>
<dbReference type="InterPro" id="IPR031161">
    <property type="entry name" value="Peptidase_M60_dom"/>
</dbReference>
<feature type="domain" description="Peptidase M60" evidence="2">
    <location>
        <begin position="162"/>
        <end position="476"/>
    </location>
</feature>
<protein>
    <submittedName>
        <fullName evidence="3">Antigenic protein P1, putative</fullName>
    </submittedName>
</protein>
<evidence type="ECO:0000259" key="2">
    <source>
        <dbReference type="PROSITE" id="PS51723"/>
    </source>
</evidence>
<accession>L7FM19</accession>
<organism evidence="3 4">
    <name type="scientific">Entamoeba invadens IP1</name>
    <dbReference type="NCBI Taxonomy" id="370355"/>
    <lineage>
        <taxon>Eukaryota</taxon>
        <taxon>Amoebozoa</taxon>
        <taxon>Evosea</taxon>
        <taxon>Archamoebae</taxon>
        <taxon>Mastigamoebida</taxon>
        <taxon>Entamoebidae</taxon>
        <taxon>Entamoeba</taxon>
    </lineage>
</organism>
<dbReference type="Pfam" id="PF13402">
    <property type="entry name" value="Peptidase_M60"/>
    <property type="match status" value="1"/>
</dbReference>
<keyword evidence="1" id="KW-0472">Membrane</keyword>
<dbReference type="SMART" id="SM01276">
    <property type="entry name" value="M60-like"/>
    <property type="match status" value="1"/>
</dbReference>
<feature type="transmembrane region" description="Helical" evidence="1">
    <location>
        <begin position="7"/>
        <end position="32"/>
    </location>
</feature>
<evidence type="ECO:0000313" key="4">
    <source>
        <dbReference type="Proteomes" id="UP000014680"/>
    </source>
</evidence>
<sequence length="701" mass="80217">MKKLYVIISVVSTIAVLFAAIAVISITLGVVLSKDDSSTNNPGDSPNLYDPSLITNNGYMTNEMDNFEVVKSVPFNGKKPQIYKMKYSKYPHFGNTETFTDQEKIDITAENTLIWDDTIKMIQNGTFGRMDPTLGGEKQFESSGINWDVPRVTIKYEVFPKVSGQRLVATAFPGEVVTLTFPKDLEIKTNRLVVCMGKCNLDGNRQNVDSRLFKNDRMPSESREFPLTEADLDTNRQFKVGSIFGGGVYLKTQLDFQSAEPFFVEISNVGEAPIINYNVTTNAEWKKIKMLGSVGEVRTPGVRLILTSKNMREVQDAEFVAEYWHRAVHIGLLFTPTTNMYPISMCFDQKIEFGEAVAFIAAWFCQLPVYWEEPVVNKQLMYNQLLWGPMHELNHHYEGSISGREGRWGMGQLETNNNVINAVFHIEYSNVAGNRENGINDWGYISDGYWTMKKVFEGSRDAIYLRSYVSPAFSFGTEAVKRMIDNYYYMYFDEGYGTKFNKFRNDTGIYCLLVARATESDTRYFCKIFGWEIDAEIAKYIQSFKYKTWFPFYNLYSHSWNGNKYGRVFHVPYKIKTRLDFNEKTAFDRNATNVKFEILDGFKKGKLEEISSGIYDYTADFKPNETDTFKVKMTFNVNGESGSIVFDGELVTNNKMKQVDVYTLETKPSNMAKAEEMIIGKSVDFTRISKSSAIQTFNDKV</sequence>
<proteinExistence type="predicted"/>
<gene>
    <name evidence="3" type="ORF">EIN_195190</name>
</gene>
<evidence type="ECO:0000256" key="1">
    <source>
        <dbReference type="SAM" id="Phobius"/>
    </source>
</evidence>
<dbReference type="VEuPathDB" id="AmoebaDB:EIN_195190"/>
<dbReference type="GeneID" id="14886627"/>
<feature type="non-terminal residue" evidence="3">
    <location>
        <position position="701"/>
    </location>
</feature>
<keyword evidence="1" id="KW-1133">Transmembrane helix</keyword>
<dbReference type="EMBL" id="KB206840">
    <property type="protein sequence ID" value="ELP87645.1"/>
    <property type="molecule type" value="Genomic_DNA"/>
</dbReference>
<name>L7FM19_ENTIV</name>
<dbReference type="RefSeq" id="XP_004254416.1">
    <property type="nucleotide sequence ID" value="XM_004254368.1"/>
</dbReference>
<keyword evidence="4" id="KW-1185">Reference proteome</keyword>
<dbReference type="Proteomes" id="UP000014680">
    <property type="component" value="Unassembled WGS sequence"/>
</dbReference>
<reference evidence="3 4" key="1">
    <citation type="submission" date="2012-10" db="EMBL/GenBank/DDBJ databases">
        <authorList>
            <person name="Zafar N."/>
            <person name="Inman J."/>
            <person name="Hall N."/>
            <person name="Lorenzi H."/>
            <person name="Caler E."/>
        </authorList>
    </citation>
    <scope>NUCLEOTIDE SEQUENCE [LARGE SCALE GENOMIC DNA]</scope>
    <source>
        <strain evidence="3 4">IP1</strain>
    </source>
</reference>
<dbReference type="PANTHER" id="PTHR15730">
    <property type="entry name" value="EXPERIMENTAL AUTOIMMUNE PROSTATITIS ANTIGEN 2-RELATED"/>
    <property type="match status" value="1"/>
</dbReference>
<dbReference type="InterPro" id="IPR051244">
    <property type="entry name" value="TCAF"/>
</dbReference>
<evidence type="ECO:0000313" key="3">
    <source>
        <dbReference type="EMBL" id="ELP87645.1"/>
    </source>
</evidence>
<dbReference type="PANTHER" id="PTHR15730:SF5">
    <property type="entry name" value="SI:CH211-210B2.2-RELATED"/>
    <property type="match status" value="1"/>
</dbReference>
<dbReference type="AlphaFoldDB" id="L7FM19"/>
<keyword evidence="1" id="KW-0812">Transmembrane</keyword>